<feature type="transmembrane region" description="Helical" evidence="8">
    <location>
        <begin position="231"/>
        <end position="252"/>
    </location>
</feature>
<comment type="similarity">
    <text evidence="3">Belongs to the UbiA prenyltransferase family.</text>
</comment>
<dbReference type="GO" id="GO:0016765">
    <property type="term" value="F:transferase activity, transferring alkyl or aryl (other than methyl) groups"/>
    <property type="evidence" value="ECO:0007669"/>
    <property type="project" value="InterPro"/>
</dbReference>
<dbReference type="Pfam" id="PF01040">
    <property type="entry name" value="UbiA"/>
    <property type="match status" value="1"/>
</dbReference>
<evidence type="ECO:0000256" key="5">
    <source>
        <dbReference type="ARBA" id="ARBA00022692"/>
    </source>
</evidence>
<feature type="transmembrane region" description="Helical" evidence="8">
    <location>
        <begin position="206"/>
        <end position="225"/>
    </location>
</feature>
<dbReference type="InterPro" id="IPR044878">
    <property type="entry name" value="UbiA_sf"/>
</dbReference>
<dbReference type="InterPro" id="IPR006371">
    <property type="entry name" value="Polyprenyltransferase_UbiA-li"/>
</dbReference>
<dbReference type="FunFam" id="1.20.120.1780:FF:000001">
    <property type="entry name" value="4-hydroxybenzoate octaprenyltransferase"/>
    <property type="match status" value="1"/>
</dbReference>
<feature type="transmembrane region" description="Helical" evidence="8">
    <location>
        <begin position="166"/>
        <end position="186"/>
    </location>
</feature>
<dbReference type="FunFam" id="1.10.357.140:FF:000008">
    <property type="entry name" value="4-hydroxybenzoate octaprenyltransferase"/>
    <property type="match status" value="1"/>
</dbReference>
<evidence type="ECO:0000256" key="4">
    <source>
        <dbReference type="ARBA" id="ARBA00022679"/>
    </source>
</evidence>
<dbReference type="NCBIfam" id="TIGR01475">
    <property type="entry name" value="ubiA_other"/>
    <property type="match status" value="1"/>
</dbReference>
<dbReference type="Proteomes" id="UP000218615">
    <property type="component" value="Unassembled WGS sequence"/>
</dbReference>
<dbReference type="InterPro" id="IPR039653">
    <property type="entry name" value="Prenyltransferase"/>
</dbReference>
<keyword evidence="4 9" id="KW-0808">Transferase</keyword>
<organism evidence="9 10">
    <name type="scientific">Candidatus Methanoperedens nitratireducens</name>
    <dbReference type="NCBI Taxonomy" id="1392998"/>
    <lineage>
        <taxon>Archaea</taxon>
        <taxon>Methanobacteriati</taxon>
        <taxon>Methanobacteriota</taxon>
        <taxon>Stenosarchaea group</taxon>
        <taxon>Methanomicrobia</taxon>
        <taxon>Methanosarcinales</taxon>
        <taxon>ANME-2 cluster</taxon>
        <taxon>Candidatus Methanoperedentaceae</taxon>
        <taxon>Candidatus Methanoperedens</taxon>
    </lineage>
</organism>
<evidence type="ECO:0000256" key="2">
    <source>
        <dbReference type="ARBA" id="ARBA00004651"/>
    </source>
</evidence>
<evidence type="ECO:0000256" key="8">
    <source>
        <dbReference type="SAM" id="Phobius"/>
    </source>
</evidence>
<evidence type="ECO:0000313" key="9">
    <source>
        <dbReference type="EMBL" id="SNQ62458.1"/>
    </source>
</evidence>
<dbReference type="STRING" id="1392998.ANME2D_02388"/>
<dbReference type="Gene3D" id="1.10.357.140">
    <property type="entry name" value="UbiA prenyltransferase"/>
    <property type="match status" value="1"/>
</dbReference>
<dbReference type="PANTHER" id="PTHR11048:SF28">
    <property type="entry name" value="4-HYDROXYBENZOATE POLYPRENYLTRANSFERASE, MITOCHONDRIAL"/>
    <property type="match status" value="1"/>
</dbReference>
<evidence type="ECO:0000256" key="3">
    <source>
        <dbReference type="ARBA" id="ARBA00005985"/>
    </source>
</evidence>
<keyword evidence="10" id="KW-1185">Reference proteome</keyword>
<feature type="transmembrane region" description="Helical" evidence="8">
    <location>
        <begin position="12"/>
        <end position="34"/>
    </location>
</feature>
<sequence length="290" mass="32068">MLARLKLYSDFVVIKHSLFAIPFAYLGAFLASRGIPEPRILFWVGLAFLGARSAAMALNNLIDKDIDATNPRTANRELPAGKITLREVWGIILVSYLLLFYSAYKLNPLCLMLAPIIPVTSIIYPYLKRLFPVSHYVLGLNLAYAPVGGWLAVTGVFNYPFGTPEIAMLLLLFAVTLWVGGFDLIYSLQDIDFDKKEGLYSIPSVYGVKSTLLLSFASHILMLGLLVGLMFVLKLGIIFKAGLVIIAILIWYEHTLVKADNFTNVPVAFFNVNAAVSLSLLVFTVVDVLI</sequence>
<name>A0A284VTD6_9EURY</name>
<dbReference type="CDD" id="cd13959">
    <property type="entry name" value="PT_UbiA_COQ2"/>
    <property type="match status" value="1"/>
</dbReference>
<dbReference type="EMBL" id="FZMP01000223">
    <property type="protein sequence ID" value="SNQ62458.1"/>
    <property type="molecule type" value="Genomic_DNA"/>
</dbReference>
<comment type="subcellular location">
    <subcellularLocation>
        <location evidence="2">Cell membrane</location>
        <topology evidence="2">Multi-pass membrane protein</topology>
    </subcellularLocation>
</comment>
<keyword evidence="7 8" id="KW-0472">Membrane</keyword>
<evidence type="ECO:0000256" key="6">
    <source>
        <dbReference type="ARBA" id="ARBA00022989"/>
    </source>
</evidence>
<proteinExistence type="inferred from homology"/>
<feature type="transmembrane region" description="Helical" evidence="8">
    <location>
        <begin position="264"/>
        <end position="286"/>
    </location>
</feature>
<feature type="transmembrane region" description="Helical" evidence="8">
    <location>
        <begin position="83"/>
        <end position="103"/>
    </location>
</feature>
<dbReference type="GO" id="GO:0005886">
    <property type="term" value="C:plasma membrane"/>
    <property type="evidence" value="ECO:0007669"/>
    <property type="project" value="UniProtKB-SubCell"/>
</dbReference>
<evidence type="ECO:0000256" key="1">
    <source>
        <dbReference type="ARBA" id="ARBA00001946"/>
    </source>
</evidence>
<evidence type="ECO:0000313" key="10">
    <source>
        <dbReference type="Proteomes" id="UP000218615"/>
    </source>
</evidence>
<dbReference type="PANTHER" id="PTHR11048">
    <property type="entry name" value="PRENYLTRANSFERASES"/>
    <property type="match status" value="1"/>
</dbReference>
<protein>
    <submittedName>
        <fullName evidence="9">4-hydroxybenzoate polyprenyltransferase</fullName>
    </submittedName>
</protein>
<dbReference type="GO" id="GO:0006744">
    <property type="term" value="P:ubiquinone biosynthetic process"/>
    <property type="evidence" value="ECO:0007669"/>
    <property type="project" value="TreeGrafter"/>
</dbReference>
<comment type="cofactor">
    <cofactor evidence="1">
        <name>Mg(2+)</name>
        <dbReference type="ChEBI" id="CHEBI:18420"/>
    </cofactor>
</comment>
<dbReference type="OrthoDB" id="56630at2157"/>
<keyword evidence="5 8" id="KW-0812">Transmembrane</keyword>
<keyword evidence="6 8" id="KW-1133">Transmembrane helix</keyword>
<feature type="transmembrane region" description="Helical" evidence="8">
    <location>
        <begin position="40"/>
        <end position="62"/>
    </location>
</feature>
<dbReference type="InterPro" id="IPR000537">
    <property type="entry name" value="UbiA_prenyltransferase"/>
</dbReference>
<feature type="transmembrane region" description="Helical" evidence="8">
    <location>
        <begin position="139"/>
        <end position="160"/>
    </location>
</feature>
<dbReference type="RefSeq" id="WP_096207017.1">
    <property type="nucleotide sequence ID" value="NZ_FZMP01000223.1"/>
</dbReference>
<dbReference type="Gene3D" id="1.20.120.1780">
    <property type="entry name" value="UbiA prenyltransferase"/>
    <property type="match status" value="1"/>
</dbReference>
<evidence type="ECO:0000256" key="7">
    <source>
        <dbReference type="ARBA" id="ARBA00023136"/>
    </source>
</evidence>
<gene>
    <name evidence="9" type="ORF">MNV_740009</name>
</gene>
<accession>A0A284VTD6</accession>
<dbReference type="AlphaFoldDB" id="A0A284VTD6"/>
<reference evidence="10" key="1">
    <citation type="submission" date="2017-06" db="EMBL/GenBank/DDBJ databases">
        <authorList>
            <person name="Cremers G."/>
        </authorList>
    </citation>
    <scope>NUCLEOTIDE SEQUENCE [LARGE SCALE GENOMIC DNA]</scope>
</reference>